<dbReference type="EMBL" id="LR739234">
    <property type="protein sequence ID" value="VZR98554.1"/>
    <property type="molecule type" value="Genomic_DNA"/>
</dbReference>
<sequence length="207" mass="24955">MSISLIKIKFENEIDQLIKYLDPIWTKELVFKKLEHFQNTMFKTAPFFNFNQLKILFNLMLIDNEFQNKINSKILNIAFNKEVLEWSFLDDLIKFYTLVLTYDDVWQEDLISSFAIKNNIINVDKFFKDYLSKYELKGVDIQKEYIKQNLNDLDIQKQLLKQLEDSDYDFLTIDLNTLTITNKINVSDINFMYKDYVINEYIKQLKD</sequence>
<evidence type="ECO:0000313" key="1">
    <source>
        <dbReference type="EMBL" id="VZK65671.1"/>
    </source>
</evidence>
<proteinExistence type="predicted"/>
<dbReference type="EMBL" id="LR738858">
    <property type="protein sequence ID" value="VZK65671.1"/>
    <property type="molecule type" value="Genomic_DNA"/>
</dbReference>
<protein>
    <submittedName>
        <fullName evidence="2">Uncharacterized protein</fullName>
    </submittedName>
</protein>
<dbReference type="AlphaFoldDB" id="A0A654IFA7"/>
<evidence type="ECO:0000313" key="3">
    <source>
        <dbReference type="EMBL" id="VZR98554.1"/>
    </source>
</evidence>
<accession>A0A654IFA7</accession>
<organism evidence="2">
    <name type="scientific">Mycoplasma feriruminatoris</name>
    <dbReference type="NCBI Taxonomy" id="1179777"/>
    <lineage>
        <taxon>Bacteria</taxon>
        <taxon>Bacillati</taxon>
        <taxon>Mycoplasmatota</taxon>
        <taxon>Mollicutes</taxon>
        <taxon>Mycoplasmataceae</taxon>
        <taxon>Mycoplasma</taxon>
    </lineage>
</organism>
<reference evidence="2" key="1">
    <citation type="submission" date="2019-11" db="EMBL/GenBank/DDBJ databases">
        <authorList>
            <person name="Falquet L."/>
            <person name="Falquet L."/>
        </authorList>
    </citation>
    <scope>NUCLEOTIDE SEQUENCE</scope>
    <source>
        <strain evidence="3">G1650</strain>
        <strain evidence="2">G1705</strain>
        <strain evidence="1">G5813/1+2</strain>
    </source>
</reference>
<name>A0A654IFA7_9MOLU</name>
<dbReference type="EMBL" id="LR739233">
    <property type="protein sequence ID" value="VZR75815.1"/>
    <property type="molecule type" value="Genomic_DNA"/>
</dbReference>
<gene>
    <name evidence="1" type="ORF">MF5292_00849</name>
    <name evidence="3" type="ORF">MF5293_00844</name>
    <name evidence="2" type="ORF">MF5294_00848</name>
</gene>
<evidence type="ECO:0000313" key="2">
    <source>
        <dbReference type="EMBL" id="VZR75815.1"/>
    </source>
</evidence>